<feature type="region of interest" description="Disordered" evidence="10">
    <location>
        <begin position="192"/>
        <end position="227"/>
    </location>
</feature>
<dbReference type="AlphaFoldDB" id="A0A6A6W4T9"/>
<dbReference type="GO" id="GO:0051301">
    <property type="term" value="P:cell division"/>
    <property type="evidence" value="ECO:0007669"/>
    <property type="project" value="UniProtKB-KW"/>
</dbReference>
<keyword evidence="5" id="KW-0498">Mitosis</keyword>
<evidence type="ECO:0000256" key="3">
    <source>
        <dbReference type="ARBA" id="ARBA00022454"/>
    </source>
</evidence>
<organism evidence="11 12">
    <name type="scientific">Pseudovirgaria hyperparasitica</name>
    <dbReference type="NCBI Taxonomy" id="470096"/>
    <lineage>
        <taxon>Eukaryota</taxon>
        <taxon>Fungi</taxon>
        <taxon>Dikarya</taxon>
        <taxon>Ascomycota</taxon>
        <taxon>Pezizomycotina</taxon>
        <taxon>Dothideomycetes</taxon>
        <taxon>Dothideomycetes incertae sedis</taxon>
        <taxon>Acrospermales</taxon>
        <taxon>Acrospermaceae</taxon>
        <taxon>Pseudovirgaria</taxon>
    </lineage>
</organism>
<comment type="similarity">
    <text evidence="2">Belongs to the mis12 family.</text>
</comment>
<protein>
    <recommendedName>
        <fullName evidence="13">Mis12-domain-containing protein</fullName>
    </recommendedName>
</protein>
<keyword evidence="3" id="KW-0158">Chromosome</keyword>
<dbReference type="GO" id="GO:0005634">
    <property type="term" value="C:nucleus"/>
    <property type="evidence" value="ECO:0007669"/>
    <property type="project" value="InterPro"/>
</dbReference>
<keyword evidence="12" id="KW-1185">Reference proteome</keyword>
<evidence type="ECO:0000256" key="8">
    <source>
        <dbReference type="ARBA" id="ARBA00023306"/>
    </source>
</evidence>
<feature type="compositionally biased region" description="Polar residues" evidence="10">
    <location>
        <begin position="213"/>
        <end position="223"/>
    </location>
</feature>
<dbReference type="GO" id="GO:0051382">
    <property type="term" value="P:kinetochore assembly"/>
    <property type="evidence" value="ECO:0007669"/>
    <property type="project" value="TreeGrafter"/>
</dbReference>
<keyword evidence="7" id="KW-0175">Coiled coil</keyword>
<dbReference type="GeneID" id="54486324"/>
<reference evidence="11" key="1">
    <citation type="journal article" date="2020" name="Stud. Mycol.">
        <title>101 Dothideomycetes genomes: a test case for predicting lifestyles and emergence of pathogens.</title>
        <authorList>
            <person name="Haridas S."/>
            <person name="Albert R."/>
            <person name="Binder M."/>
            <person name="Bloem J."/>
            <person name="Labutti K."/>
            <person name="Salamov A."/>
            <person name="Andreopoulos B."/>
            <person name="Baker S."/>
            <person name="Barry K."/>
            <person name="Bills G."/>
            <person name="Bluhm B."/>
            <person name="Cannon C."/>
            <person name="Castanera R."/>
            <person name="Culley D."/>
            <person name="Daum C."/>
            <person name="Ezra D."/>
            <person name="Gonzalez J."/>
            <person name="Henrissat B."/>
            <person name="Kuo A."/>
            <person name="Liang C."/>
            <person name="Lipzen A."/>
            <person name="Lutzoni F."/>
            <person name="Magnuson J."/>
            <person name="Mondo S."/>
            <person name="Nolan M."/>
            <person name="Ohm R."/>
            <person name="Pangilinan J."/>
            <person name="Park H.-J."/>
            <person name="Ramirez L."/>
            <person name="Alfaro M."/>
            <person name="Sun H."/>
            <person name="Tritt A."/>
            <person name="Yoshinaga Y."/>
            <person name="Zwiers L.-H."/>
            <person name="Turgeon B."/>
            <person name="Goodwin S."/>
            <person name="Spatafora J."/>
            <person name="Crous P."/>
            <person name="Grigoriev I."/>
        </authorList>
    </citation>
    <scope>NUCLEOTIDE SEQUENCE</scope>
    <source>
        <strain evidence="11">CBS 121739</strain>
    </source>
</reference>
<keyword evidence="9" id="KW-0137">Centromere</keyword>
<dbReference type="Proteomes" id="UP000799437">
    <property type="component" value="Unassembled WGS sequence"/>
</dbReference>
<keyword evidence="6" id="KW-0995">Kinetochore</keyword>
<gene>
    <name evidence="11" type="ORF">EJ05DRAFT_48360</name>
</gene>
<name>A0A6A6W4T9_9PEZI</name>
<evidence type="ECO:0000256" key="5">
    <source>
        <dbReference type="ARBA" id="ARBA00022776"/>
    </source>
</evidence>
<evidence type="ECO:0000256" key="2">
    <source>
        <dbReference type="ARBA" id="ARBA00008643"/>
    </source>
</evidence>
<evidence type="ECO:0000313" key="12">
    <source>
        <dbReference type="Proteomes" id="UP000799437"/>
    </source>
</evidence>
<accession>A0A6A6W4T9</accession>
<evidence type="ECO:0000256" key="10">
    <source>
        <dbReference type="SAM" id="MobiDB-lite"/>
    </source>
</evidence>
<keyword evidence="4" id="KW-0132">Cell division</keyword>
<proteinExistence type="inferred from homology"/>
<evidence type="ECO:0000256" key="9">
    <source>
        <dbReference type="ARBA" id="ARBA00023328"/>
    </source>
</evidence>
<sequence>MATPKQIQASFLTEHFGWTPISFIDEVINSINVIITQGTDSIEQALLSADAGRDLGWSAKAASNNQIPDTETGEDGVTKEVFGDDPKNEIEEGVLKLETLLENTVDKNFDKWEIWVLRNVLSLGKDWEGSEGWIRLKGYENLHLPTSTTLEDQAPTPESLMSLRRKLQETQKLHTLLLAEKARNHAVLTQLNPLLTPQSQPPKTSPLPKQEPKSSTSPLNPTKLTDARPDFSFITTQQPGSLQSNTTFPLTQLPLLRKHLDALRPYLKGLPAEPGLPRTEAGMRARERSEYVEAQTRRILERRGVDVQGGVGGGLGRRVAPDEVRALEQVVDILGRNRSEEEEEEHHPQDKMDLDE</sequence>
<dbReference type="GO" id="GO:0000444">
    <property type="term" value="C:MIS12/MIND type complex"/>
    <property type="evidence" value="ECO:0007669"/>
    <property type="project" value="TreeGrafter"/>
</dbReference>
<evidence type="ECO:0000256" key="6">
    <source>
        <dbReference type="ARBA" id="ARBA00022838"/>
    </source>
</evidence>
<feature type="region of interest" description="Disordered" evidence="10">
    <location>
        <begin position="334"/>
        <end position="356"/>
    </location>
</feature>
<evidence type="ECO:0000313" key="11">
    <source>
        <dbReference type="EMBL" id="KAF2756940.1"/>
    </source>
</evidence>
<dbReference type="RefSeq" id="XP_033599391.1">
    <property type="nucleotide sequence ID" value="XM_033745270.1"/>
</dbReference>
<evidence type="ECO:0000256" key="1">
    <source>
        <dbReference type="ARBA" id="ARBA00004629"/>
    </source>
</evidence>
<evidence type="ECO:0000256" key="4">
    <source>
        <dbReference type="ARBA" id="ARBA00022618"/>
    </source>
</evidence>
<comment type="subcellular location">
    <subcellularLocation>
        <location evidence="1">Chromosome</location>
        <location evidence="1">Centromere</location>
        <location evidence="1">Kinetochore</location>
    </subcellularLocation>
</comment>
<evidence type="ECO:0008006" key="13">
    <source>
        <dbReference type="Google" id="ProtNLM"/>
    </source>
</evidence>
<dbReference type="GO" id="GO:0000070">
    <property type="term" value="P:mitotic sister chromatid segregation"/>
    <property type="evidence" value="ECO:0007669"/>
    <property type="project" value="TreeGrafter"/>
</dbReference>
<keyword evidence="8" id="KW-0131">Cell cycle</keyword>
<evidence type="ECO:0000256" key="7">
    <source>
        <dbReference type="ARBA" id="ARBA00023054"/>
    </source>
</evidence>
<dbReference type="PANTHER" id="PTHR14527">
    <property type="entry name" value="PROTEIN MIS12 HOMOLOG"/>
    <property type="match status" value="1"/>
</dbReference>
<dbReference type="EMBL" id="ML996574">
    <property type="protein sequence ID" value="KAF2756940.1"/>
    <property type="molecule type" value="Genomic_DNA"/>
</dbReference>
<dbReference type="InterPro" id="IPR008685">
    <property type="entry name" value="Centromere_Mis12"/>
</dbReference>
<dbReference type="Pfam" id="PF05859">
    <property type="entry name" value="Mis12"/>
    <property type="match status" value="1"/>
</dbReference>
<feature type="compositionally biased region" description="Basic and acidic residues" evidence="10">
    <location>
        <begin position="335"/>
        <end position="356"/>
    </location>
</feature>
<dbReference type="PANTHER" id="PTHR14527:SF2">
    <property type="entry name" value="PROTEIN MIS12 HOMOLOG"/>
    <property type="match status" value="1"/>
</dbReference>
<dbReference type="OrthoDB" id="1884855at2759"/>